<dbReference type="EMBL" id="AP028917">
    <property type="protein sequence ID" value="BES98747.1"/>
    <property type="molecule type" value="Genomic_DNA"/>
</dbReference>
<keyword evidence="3" id="KW-1185">Reference proteome</keyword>
<evidence type="ECO:0000256" key="1">
    <source>
        <dbReference type="SAM" id="MobiDB-lite"/>
    </source>
</evidence>
<reference evidence="2 3" key="1">
    <citation type="submission" date="2023-09" db="EMBL/GenBank/DDBJ databases">
        <title>Nesidiocoris tenuis whole genome shotgun sequence.</title>
        <authorList>
            <person name="Shibata T."/>
            <person name="Shimoda M."/>
            <person name="Kobayashi T."/>
            <person name="Uehara T."/>
        </authorList>
    </citation>
    <scope>NUCLEOTIDE SEQUENCE [LARGE SCALE GENOMIC DNA]</scope>
    <source>
        <strain evidence="2 3">Japan</strain>
    </source>
</reference>
<evidence type="ECO:0000313" key="3">
    <source>
        <dbReference type="Proteomes" id="UP001307889"/>
    </source>
</evidence>
<dbReference type="Proteomes" id="UP001307889">
    <property type="component" value="Chromosome 9"/>
</dbReference>
<name>A0ABN7B548_9HEMI</name>
<accession>A0ABN7B548</accession>
<organism evidence="2 3">
    <name type="scientific">Nesidiocoris tenuis</name>
    <dbReference type="NCBI Taxonomy" id="355587"/>
    <lineage>
        <taxon>Eukaryota</taxon>
        <taxon>Metazoa</taxon>
        <taxon>Ecdysozoa</taxon>
        <taxon>Arthropoda</taxon>
        <taxon>Hexapoda</taxon>
        <taxon>Insecta</taxon>
        <taxon>Pterygota</taxon>
        <taxon>Neoptera</taxon>
        <taxon>Paraneoptera</taxon>
        <taxon>Hemiptera</taxon>
        <taxon>Heteroptera</taxon>
        <taxon>Panheteroptera</taxon>
        <taxon>Cimicomorpha</taxon>
        <taxon>Miridae</taxon>
        <taxon>Dicyphina</taxon>
        <taxon>Nesidiocoris</taxon>
    </lineage>
</organism>
<gene>
    <name evidence="2" type="ORF">NTJ_11553</name>
</gene>
<proteinExistence type="predicted"/>
<evidence type="ECO:0000313" key="2">
    <source>
        <dbReference type="EMBL" id="BES98747.1"/>
    </source>
</evidence>
<sequence length="81" mass="8511">MLPTPYASAAPRPPEFLPPAASSDRGSAPGFSLPRFISRHSDAVVASGSVVETVTRYFGRHVAVTLDAGPPCAFFSKFSNS</sequence>
<protein>
    <submittedName>
        <fullName evidence="2">Uncharacterized protein</fullName>
    </submittedName>
</protein>
<feature type="region of interest" description="Disordered" evidence="1">
    <location>
        <begin position="1"/>
        <end position="27"/>
    </location>
</feature>